<organism evidence="1 2">
    <name type="scientific">Botryotinia fuckeliana (strain T4)</name>
    <name type="common">Noble rot fungus</name>
    <name type="synonym">Botrytis cinerea</name>
    <dbReference type="NCBI Taxonomy" id="999810"/>
    <lineage>
        <taxon>Eukaryota</taxon>
        <taxon>Fungi</taxon>
        <taxon>Dikarya</taxon>
        <taxon>Ascomycota</taxon>
        <taxon>Pezizomycotina</taxon>
        <taxon>Leotiomycetes</taxon>
        <taxon>Helotiales</taxon>
        <taxon>Sclerotiniaceae</taxon>
        <taxon>Botrytis</taxon>
    </lineage>
</organism>
<reference evidence="2" key="1">
    <citation type="journal article" date="2011" name="PLoS Genet.">
        <title>Genomic analysis of the necrotrophic fungal pathogens Sclerotinia sclerotiorum and Botrytis cinerea.</title>
        <authorList>
            <person name="Amselem J."/>
            <person name="Cuomo C.A."/>
            <person name="van Kan J.A."/>
            <person name="Viaud M."/>
            <person name="Benito E.P."/>
            <person name="Couloux A."/>
            <person name="Coutinho P.M."/>
            <person name="de Vries R.P."/>
            <person name="Dyer P.S."/>
            <person name="Fillinger S."/>
            <person name="Fournier E."/>
            <person name="Gout L."/>
            <person name="Hahn M."/>
            <person name="Kohn L."/>
            <person name="Lapalu N."/>
            <person name="Plummer K.M."/>
            <person name="Pradier J.M."/>
            <person name="Quevillon E."/>
            <person name="Sharon A."/>
            <person name="Simon A."/>
            <person name="ten Have A."/>
            <person name="Tudzynski B."/>
            <person name="Tudzynski P."/>
            <person name="Wincker P."/>
            <person name="Andrew M."/>
            <person name="Anthouard V."/>
            <person name="Beever R.E."/>
            <person name="Beffa R."/>
            <person name="Benoit I."/>
            <person name="Bouzid O."/>
            <person name="Brault B."/>
            <person name="Chen Z."/>
            <person name="Choquer M."/>
            <person name="Collemare J."/>
            <person name="Cotton P."/>
            <person name="Danchin E.G."/>
            <person name="Da Silva C."/>
            <person name="Gautier A."/>
            <person name="Giraud C."/>
            <person name="Giraud T."/>
            <person name="Gonzalez C."/>
            <person name="Grossetete S."/>
            <person name="Guldener U."/>
            <person name="Henrissat B."/>
            <person name="Howlett B.J."/>
            <person name="Kodira C."/>
            <person name="Kretschmer M."/>
            <person name="Lappartient A."/>
            <person name="Leroch M."/>
            <person name="Levis C."/>
            <person name="Mauceli E."/>
            <person name="Neuveglise C."/>
            <person name="Oeser B."/>
            <person name="Pearson M."/>
            <person name="Poulain J."/>
            <person name="Poussereau N."/>
            <person name="Quesneville H."/>
            <person name="Rascle C."/>
            <person name="Schumacher J."/>
            <person name="Segurens B."/>
            <person name="Sexton A."/>
            <person name="Silva E."/>
            <person name="Sirven C."/>
            <person name="Soanes D.M."/>
            <person name="Talbot N.J."/>
            <person name="Templeton M."/>
            <person name="Yandava C."/>
            <person name="Yarden O."/>
            <person name="Zeng Q."/>
            <person name="Rollins J.A."/>
            <person name="Lebrun M.H."/>
            <person name="Dickman M."/>
        </authorList>
    </citation>
    <scope>NUCLEOTIDE SEQUENCE [LARGE SCALE GENOMIC DNA]</scope>
    <source>
        <strain evidence="2">T4</strain>
    </source>
</reference>
<protein>
    <submittedName>
        <fullName evidence="1">Uncharacterized protein</fullName>
    </submittedName>
</protein>
<name>G2YXB3_BOTF4</name>
<accession>G2YXB3</accession>
<dbReference type="Proteomes" id="UP000008177">
    <property type="component" value="Unplaced contigs"/>
</dbReference>
<evidence type="ECO:0000313" key="1">
    <source>
        <dbReference type="EMBL" id="CCD56351.1"/>
    </source>
</evidence>
<dbReference type="HOGENOM" id="CLU_1165678_0_0_1"/>
<dbReference type="AlphaFoldDB" id="G2YXB3"/>
<evidence type="ECO:0000313" key="2">
    <source>
        <dbReference type="Proteomes" id="UP000008177"/>
    </source>
</evidence>
<sequence>MTTQPHSWPPWYYIITLELHLFNHTPRFNFLQYHLPLLHTIPSQPIRPPVHDPPSAKITSRKLISTTTIFPSPDHTVEIATDTVLECDGDCYPDWESARNQGSSSPSSDYSYEKPWYESKSKSKSESHSFQNLSQSSGPYQTSELLDYLQHPLFGRPLLPPPFHRNPYRYRNLAHSHPLLQPPKFYNYGAIVHDSNRDTICEDPDEIVHCPVYPLTHPPPLPRNRNHHREYPHPLRYL</sequence>
<dbReference type="EMBL" id="FQ790359">
    <property type="protein sequence ID" value="CCD56351.1"/>
    <property type="molecule type" value="Genomic_DNA"/>
</dbReference>
<proteinExistence type="predicted"/>
<dbReference type="InParanoid" id="G2YXB3"/>
<gene>
    <name evidence="1" type="ORF">BofuT4_P149610.1</name>
</gene>